<keyword evidence="3" id="KW-1185">Reference proteome</keyword>
<feature type="compositionally biased region" description="Low complexity" evidence="1">
    <location>
        <begin position="74"/>
        <end position="86"/>
    </location>
</feature>
<dbReference type="Proteomes" id="UP000605970">
    <property type="component" value="Unassembled WGS sequence"/>
</dbReference>
<evidence type="ECO:0000313" key="2">
    <source>
        <dbReference type="EMBL" id="KAF7630010.1"/>
    </source>
</evidence>
<feature type="region of interest" description="Disordered" evidence="1">
    <location>
        <begin position="58"/>
        <end position="88"/>
    </location>
</feature>
<organism evidence="2 3">
    <name type="scientific">Meloidogyne graminicola</name>
    <dbReference type="NCBI Taxonomy" id="189291"/>
    <lineage>
        <taxon>Eukaryota</taxon>
        <taxon>Metazoa</taxon>
        <taxon>Ecdysozoa</taxon>
        <taxon>Nematoda</taxon>
        <taxon>Chromadorea</taxon>
        <taxon>Rhabditida</taxon>
        <taxon>Tylenchina</taxon>
        <taxon>Tylenchomorpha</taxon>
        <taxon>Tylenchoidea</taxon>
        <taxon>Meloidogynidae</taxon>
        <taxon>Meloidogyninae</taxon>
        <taxon>Meloidogyne</taxon>
    </lineage>
</organism>
<proteinExistence type="predicted"/>
<comment type="caution">
    <text evidence="2">The sequence shown here is derived from an EMBL/GenBank/DDBJ whole genome shotgun (WGS) entry which is preliminary data.</text>
</comment>
<sequence length="221" mass="24797">MNELLAIILIVLLCCFLFFAWLFALATCPDRMVNLISGSKQSSSPISRASEDLLGLDEKAGSNNENVDNDNENNKNNSIKQNNVSNTYQNRRPHAVISSLLVCSRSIPTNRSNGFIASKLNAEMRSTSKKLSVVPEADEQLTVNSISQCLRQNNPPRSPVSDNNQINLQPQVKVVLFDRNSSNEKENELNKNVSQSENENKKLEEKQQFDRKSEPPNIHII</sequence>
<evidence type="ECO:0000256" key="1">
    <source>
        <dbReference type="SAM" id="MobiDB-lite"/>
    </source>
</evidence>
<gene>
    <name evidence="2" type="ORF">Mgra_00008993</name>
</gene>
<name>A0A8S9ZE83_9BILA</name>
<feature type="region of interest" description="Disordered" evidence="1">
    <location>
        <begin position="179"/>
        <end position="221"/>
    </location>
</feature>
<feature type="compositionally biased region" description="Basic and acidic residues" evidence="1">
    <location>
        <begin position="198"/>
        <end position="214"/>
    </location>
</feature>
<dbReference type="OrthoDB" id="5800514at2759"/>
<protein>
    <submittedName>
        <fullName evidence="2">Uncharacterized protein</fullName>
    </submittedName>
</protein>
<reference evidence="2" key="1">
    <citation type="journal article" date="2020" name="Ecol. Evol.">
        <title>Genome structure and content of the rice root-knot nematode (Meloidogyne graminicola).</title>
        <authorList>
            <person name="Phan N.T."/>
            <person name="Danchin E.G.J."/>
            <person name="Klopp C."/>
            <person name="Perfus-Barbeoch L."/>
            <person name="Kozlowski D.K."/>
            <person name="Koutsovoulos G.D."/>
            <person name="Lopez-Roques C."/>
            <person name="Bouchez O."/>
            <person name="Zahm M."/>
            <person name="Besnard G."/>
            <person name="Bellafiore S."/>
        </authorList>
    </citation>
    <scope>NUCLEOTIDE SEQUENCE</scope>
    <source>
        <strain evidence="2">VN-18</strain>
    </source>
</reference>
<accession>A0A8S9ZE83</accession>
<evidence type="ECO:0000313" key="3">
    <source>
        <dbReference type="Proteomes" id="UP000605970"/>
    </source>
</evidence>
<dbReference type="EMBL" id="JABEBT010000132">
    <property type="protein sequence ID" value="KAF7630010.1"/>
    <property type="molecule type" value="Genomic_DNA"/>
</dbReference>
<dbReference type="AlphaFoldDB" id="A0A8S9ZE83"/>